<sequence length="49" mass="5892">MNNYSKFKKVLKPCFSDKFLYLNANYGWIEDLDGYKHLLLHIKGIPHDY</sequence>
<comment type="caution">
    <text evidence="1">The sequence shown here is derived from an EMBL/GenBank/DDBJ whole genome shotgun (WGS) entry which is preliminary data.</text>
</comment>
<protein>
    <submittedName>
        <fullName evidence="1">Uncharacterized protein</fullName>
    </submittedName>
</protein>
<reference evidence="1" key="1">
    <citation type="journal article" date="2014" name="Front. Microbiol.">
        <title>High frequency of phylogenetically diverse reductive dehalogenase-homologous genes in deep subseafloor sedimentary metagenomes.</title>
        <authorList>
            <person name="Kawai M."/>
            <person name="Futagami T."/>
            <person name="Toyoda A."/>
            <person name="Takaki Y."/>
            <person name="Nishi S."/>
            <person name="Hori S."/>
            <person name="Arai W."/>
            <person name="Tsubouchi T."/>
            <person name="Morono Y."/>
            <person name="Uchiyama I."/>
            <person name="Ito T."/>
            <person name="Fujiyama A."/>
            <person name="Inagaki F."/>
            <person name="Takami H."/>
        </authorList>
    </citation>
    <scope>NUCLEOTIDE SEQUENCE</scope>
    <source>
        <strain evidence="1">Expedition CK06-06</strain>
    </source>
</reference>
<gene>
    <name evidence="1" type="ORF">S01H4_26716</name>
</gene>
<dbReference type="EMBL" id="BART01012928">
    <property type="protein sequence ID" value="GAG87109.1"/>
    <property type="molecule type" value="Genomic_DNA"/>
</dbReference>
<name>X1AVQ0_9ZZZZ</name>
<accession>X1AVQ0</accession>
<organism evidence="1">
    <name type="scientific">marine sediment metagenome</name>
    <dbReference type="NCBI Taxonomy" id="412755"/>
    <lineage>
        <taxon>unclassified sequences</taxon>
        <taxon>metagenomes</taxon>
        <taxon>ecological metagenomes</taxon>
    </lineage>
</organism>
<proteinExistence type="predicted"/>
<evidence type="ECO:0000313" key="1">
    <source>
        <dbReference type="EMBL" id="GAG87109.1"/>
    </source>
</evidence>
<dbReference type="AlphaFoldDB" id="X1AVQ0"/>